<comment type="similarity">
    <text evidence="1">Belongs to the peptidase S33 family.</text>
</comment>
<evidence type="ECO:0000259" key="6">
    <source>
        <dbReference type="Pfam" id="PF08386"/>
    </source>
</evidence>
<dbReference type="InterPro" id="IPR000073">
    <property type="entry name" value="AB_hydrolase_1"/>
</dbReference>
<protein>
    <submittedName>
        <fullName evidence="7">TAP-like protein</fullName>
    </submittedName>
</protein>
<dbReference type="Proteomes" id="UP000271683">
    <property type="component" value="Unassembled WGS sequence"/>
</dbReference>
<evidence type="ECO:0000313" key="7">
    <source>
        <dbReference type="EMBL" id="ROP28888.1"/>
    </source>
</evidence>
<evidence type="ECO:0000256" key="3">
    <source>
        <dbReference type="ARBA" id="ARBA00022801"/>
    </source>
</evidence>
<feature type="domain" description="AB hydrolase-1" evidence="5">
    <location>
        <begin position="109"/>
        <end position="279"/>
    </location>
</feature>
<dbReference type="PANTHER" id="PTHR43248">
    <property type="entry name" value="2-SUCCINYL-6-HYDROXY-2,4-CYCLOHEXADIENE-1-CARBOXYLATE SYNTHASE"/>
    <property type="match status" value="1"/>
</dbReference>
<organism evidence="7 8">
    <name type="scientific">Couchioplanes caeruleus</name>
    <dbReference type="NCBI Taxonomy" id="56438"/>
    <lineage>
        <taxon>Bacteria</taxon>
        <taxon>Bacillati</taxon>
        <taxon>Actinomycetota</taxon>
        <taxon>Actinomycetes</taxon>
        <taxon>Micromonosporales</taxon>
        <taxon>Micromonosporaceae</taxon>
        <taxon>Couchioplanes</taxon>
    </lineage>
</organism>
<dbReference type="EMBL" id="RJKL01000001">
    <property type="protein sequence ID" value="ROP28888.1"/>
    <property type="molecule type" value="Genomic_DNA"/>
</dbReference>
<accession>A0A3N1GFC2</accession>
<evidence type="ECO:0000313" key="8">
    <source>
        <dbReference type="Proteomes" id="UP000271683"/>
    </source>
</evidence>
<dbReference type="Pfam" id="PF08386">
    <property type="entry name" value="Abhydrolase_4"/>
    <property type="match status" value="1"/>
</dbReference>
<evidence type="ECO:0000256" key="1">
    <source>
        <dbReference type="ARBA" id="ARBA00010088"/>
    </source>
</evidence>
<sequence>MSLTSRLSVSGVAALMITGTLFAPAPAASAAPAAPRVAAAAAGDVTSPEEAARVDRVPVSEPAWYNCYGVGQCATVAVPLDYDDPTGPTVEIALLRVKARKPQSRIGSLFVNPGGPGGSGTAMAAASSMFLGDSILDRFDIVGFDPRGIGFSDTVACFPSTRAQSIVMAKMRMLFPYGTLQEGAFVKSVQSIGRGCSTTGATLAGAMSTAEVARDMDVLRRSVGDTKLTFLGFSYGTALGQYYANMFPDRVRALALDGVIDPVSWTGTPETQDKLLDDRLRSADGAYRALIKLLGRCDRVGARGCEFSAGDPVKHFAAIARKLRAKPLVLRYDGGSLKVTYADFISLVLSSLYSPYAGEMVTGIAASVETLLAAPGQVSAKQRALAREAVRDRMDRLRSPKRDFPYDNTAEAFAGVMCTDARHPADAARWPVLTARADVRAPYFGRAWGWGSAACAEDTWTVRDEDAYLGPFDRKTAAPVLFVGNYWDPATNYREAVSASRRLPGSRLLSSDNWGHTAYGTSTCVTRAVDTYLLNGTLPAAGTLCRSSMQPFGRNTKGAVETSTTIRVAAASTAGETKSLPPVAGLYPASVLPMNGR</sequence>
<evidence type="ECO:0000256" key="2">
    <source>
        <dbReference type="ARBA" id="ARBA00022729"/>
    </source>
</evidence>
<evidence type="ECO:0000259" key="5">
    <source>
        <dbReference type="Pfam" id="PF00561"/>
    </source>
</evidence>
<dbReference type="InterPro" id="IPR013595">
    <property type="entry name" value="Pept_S33_TAP-like_C"/>
</dbReference>
<feature type="chain" id="PRO_5018032981" evidence="4">
    <location>
        <begin position="31"/>
        <end position="597"/>
    </location>
</feature>
<keyword evidence="2 4" id="KW-0732">Signal</keyword>
<dbReference type="Pfam" id="PF00561">
    <property type="entry name" value="Abhydrolase_1"/>
    <property type="match status" value="1"/>
</dbReference>
<reference evidence="7 8" key="1">
    <citation type="submission" date="2018-11" db="EMBL/GenBank/DDBJ databases">
        <title>Sequencing the genomes of 1000 actinobacteria strains.</title>
        <authorList>
            <person name="Klenk H.-P."/>
        </authorList>
    </citation>
    <scope>NUCLEOTIDE SEQUENCE [LARGE SCALE GENOMIC DNA]</scope>
    <source>
        <strain evidence="7 8">DSM 43634</strain>
    </source>
</reference>
<dbReference type="SUPFAM" id="SSF53474">
    <property type="entry name" value="alpha/beta-Hydrolases"/>
    <property type="match status" value="1"/>
</dbReference>
<dbReference type="Gene3D" id="3.40.50.1820">
    <property type="entry name" value="alpha/beta hydrolase"/>
    <property type="match status" value="2"/>
</dbReference>
<dbReference type="InterPro" id="IPR051601">
    <property type="entry name" value="Serine_prot/Carboxylest_S33"/>
</dbReference>
<dbReference type="OrthoDB" id="4006962at2"/>
<dbReference type="PANTHER" id="PTHR43248:SF29">
    <property type="entry name" value="TRIPEPTIDYL AMINOPEPTIDASE"/>
    <property type="match status" value="1"/>
</dbReference>
<feature type="domain" description="Peptidase S33 tripeptidyl aminopeptidase-like C-terminal" evidence="6">
    <location>
        <begin position="441"/>
        <end position="545"/>
    </location>
</feature>
<gene>
    <name evidence="7" type="ORF">EDD30_1666</name>
</gene>
<comment type="caution">
    <text evidence="7">The sequence shown here is derived from an EMBL/GenBank/DDBJ whole genome shotgun (WGS) entry which is preliminary data.</text>
</comment>
<evidence type="ECO:0000256" key="4">
    <source>
        <dbReference type="SAM" id="SignalP"/>
    </source>
</evidence>
<dbReference type="GO" id="GO:0016787">
    <property type="term" value="F:hydrolase activity"/>
    <property type="evidence" value="ECO:0007669"/>
    <property type="project" value="UniProtKB-KW"/>
</dbReference>
<dbReference type="InterPro" id="IPR029058">
    <property type="entry name" value="AB_hydrolase_fold"/>
</dbReference>
<dbReference type="RefSeq" id="WP_123678175.1">
    <property type="nucleotide sequence ID" value="NZ_RJKL01000001.1"/>
</dbReference>
<feature type="signal peptide" evidence="4">
    <location>
        <begin position="1"/>
        <end position="30"/>
    </location>
</feature>
<name>A0A3N1GFC2_9ACTN</name>
<proteinExistence type="inferred from homology"/>
<keyword evidence="3" id="KW-0378">Hydrolase</keyword>
<dbReference type="AlphaFoldDB" id="A0A3N1GFC2"/>